<organism evidence="2 3">
    <name type="scientific">Streptomyces parvulus</name>
    <dbReference type="NCBI Taxonomy" id="146923"/>
    <lineage>
        <taxon>Bacteria</taxon>
        <taxon>Bacillati</taxon>
        <taxon>Actinomycetota</taxon>
        <taxon>Actinomycetes</taxon>
        <taxon>Kitasatosporales</taxon>
        <taxon>Streptomycetaceae</taxon>
        <taxon>Streptomyces</taxon>
    </lineage>
</organism>
<protein>
    <submittedName>
        <fullName evidence="2">AAA family ATPase</fullName>
    </submittedName>
</protein>
<gene>
    <name evidence="2" type="ORF">VSS30_10410</name>
</gene>
<evidence type="ECO:0000313" key="2">
    <source>
        <dbReference type="EMBL" id="MFB8749211.1"/>
    </source>
</evidence>
<dbReference type="Gene3D" id="3.40.50.300">
    <property type="entry name" value="P-loop containing nucleotide triphosphate hydrolases"/>
    <property type="match status" value="1"/>
</dbReference>
<dbReference type="InterPro" id="IPR006109">
    <property type="entry name" value="G3P_DH_NAD-dep_C"/>
</dbReference>
<proteinExistence type="predicted"/>
<keyword evidence="3" id="KW-1185">Reference proteome</keyword>
<reference evidence="2 3" key="1">
    <citation type="submission" date="2024-01" db="EMBL/GenBank/DDBJ databases">
        <title>Genome mining of biosynthetic gene clusters to explore secondary metabolites of Streptomyces sp.</title>
        <authorList>
            <person name="Baig A."/>
            <person name="Ajitkumar Shintre N."/>
            <person name="Kumar H."/>
            <person name="Anbarasu A."/>
            <person name="Ramaiah S."/>
        </authorList>
    </citation>
    <scope>NUCLEOTIDE SEQUENCE [LARGE SCALE GENOMIC DNA]</scope>
    <source>
        <strain evidence="2 3">A03</strain>
    </source>
</reference>
<dbReference type="Pfam" id="PF07479">
    <property type="entry name" value="NAD_Gly3P_dh_C"/>
    <property type="match status" value="1"/>
</dbReference>
<dbReference type="EMBL" id="JAYMRR010000004">
    <property type="protein sequence ID" value="MFB8749211.1"/>
    <property type="molecule type" value="Genomic_DNA"/>
</dbReference>
<feature type="domain" description="Glycerol-3-phosphate dehydrogenase NAD-dependent C-terminal" evidence="1">
    <location>
        <begin position="252"/>
        <end position="323"/>
    </location>
</feature>
<accession>A0ABV5D9D6</accession>
<name>A0ABV5D9D6_9ACTN</name>
<dbReference type="Gene3D" id="1.10.1040.10">
    <property type="entry name" value="N-(1-d-carboxylethyl)-l-norvaline Dehydrogenase, domain 2"/>
    <property type="match status" value="1"/>
</dbReference>
<dbReference type="InterPro" id="IPR008927">
    <property type="entry name" value="6-PGluconate_DH-like_C_sf"/>
</dbReference>
<dbReference type="InterPro" id="IPR013328">
    <property type="entry name" value="6PGD_dom2"/>
</dbReference>
<sequence>MNADVPKDAPQGIDPLALFWRATFVYAHHKVGRFYDRLVHEQTTTSEPQAGHAPRPVVYLLVGLTGSGKTTYAKQRLVPTGAVRLSVDEEVHARHGRYGVDYPEHEYLSLEEPVLAEIRERLTALVAAGQDVVLDHGLWLRPARDEWKKLVESAGGRWRLLYFPVPREELLRRLDERNPRDDANALAVSPSALDDFYARFDPPESEGEEIIESCSFGPAVWAGCLQVVTICVAPCAHQPGTARVDTGRNPCACSSPLSRNRTFGTHLGMGLSIEEATRAIRQTIEGVKSAQATLGLAHAYGIDMPITDVVTELLNGKITLAEATAALMQHPPKPER</sequence>
<dbReference type="InterPro" id="IPR027417">
    <property type="entry name" value="P-loop_NTPase"/>
</dbReference>
<dbReference type="SUPFAM" id="SSF52540">
    <property type="entry name" value="P-loop containing nucleoside triphosphate hydrolases"/>
    <property type="match status" value="1"/>
</dbReference>
<dbReference type="SUPFAM" id="SSF48179">
    <property type="entry name" value="6-phosphogluconate dehydrogenase C-terminal domain-like"/>
    <property type="match status" value="1"/>
</dbReference>
<dbReference type="Proteomes" id="UP001585018">
    <property type="component" value="Unassembled WGS sequence"/>
</dbReference>
<evidence type="ECO:0000259" key="1">
    <source>
        <dbReference type="Pfam" id="PF07479"/>
    </source>
</evidence>
<comment type="caution">
    <text evidence="2">The sequence shown here is derived from an EMBL/GenBank/DDBJ whole genome shotgun (WGS) entry which is preliminary data.</text>
</comment>
<evidence type="ECO:0000313" key="3">
    <source>
        <dbReference type="Proteomes" id="UP001585018"/>
    </source>
</evidence>
<dbReference type="Pfam" id="PF13671">
    <property type="entry name" value="AAA_33"/>
    <property type="match status" value="1"/>
</dbReference>
<dbReference type="RefSeq" id="WP_376718690.1">
    <property type="nucleotide sequence ID" value="NZ_JAYMRR010000004.1"/>
</dbReference>